<proteinExistence type="predicted"/>
<gene>
    <name evidence="1" type="ORF">C5U48_20695</name>
</gene>
<protein>
    <submittedName>
        <fullName evidence="1">Helix-turn-helix domain-containing protein</fullName>
    </submittedName>
</protein>
<dbReference type="Proteomes" id="UP000237911">
    <property type="component" value="Unassembled WGS sequence"/>
</dbReference>
<evidence type="ECO:0000313" key="2">
    <source>
        <dbReference type="Proteomes" id="UP000237911"/>
    </source>
</evidence>
<dbReference type="AlphaFoldDB" id="A0A9X7NWX4"/>
<evidence type="ECO:0000313" key="1">
    <source>
        <dbReference type="EMBL" id="PQM50349.1"/>
    </source>
</evidence>
<reference evidence="1 2" key="1">
    <citation type="submission" date="2018-02" db="EMBL/GenBank/DDBJ databases">
        <title>Draft genome sequence of Mycobacterium virginiense isolated from mud of a swine farm in Japan.</title>
        <authorList>
            <person name="Ohya K."/>
        </authorList>
    </citation>
    <scope>NUCLEOTIDE SEQUENCE [LARGE SCALE GENOMIC DNA]</scope>
    <source>
        <strain evidence="1 2">GF75</strain>
    </source>
</reference>
<organism evidence="1 2">
    <name type="scientific">Mycolicibacter virginiensis</name>
    <dbReference type="NCBI Taxonomy" id="1795032"/>
    <lineage>
        <taxon>Bacteria</taxon>
        <taxon>Bacillati</taxon>
        <taxon>Actinomycetota</taxon>
        <taxon>Actinomycetes</taxon>
        <taxon>Mycobacteriales</taxon>
        <taxon>Mycobacteriaceae</taxon>
        <taxon>Mycolicibacter</taxon>
    </lineage>
</organism>
<dbReference type="SUPFAM" id="SSF46955">
    <property type="entry name" value="Putative DNA-binding domain"/>
    <property type="match status" value="1"/>
</dbReference>
<sequence>MTAAEVCAITGLAISTLHDYAVRREAGLPPQGPPHVRLGPRRRRWMRSDVIDWLQASRIAG</sequence>
<dbReference type="InterPro" id="IPR009061">
    <property type="entry name" value="DNA-bd_dom_put_sf"/>
</dbReference>
<comment type="caution">
    <text evidence="1">The sequence shown here is derived from an EMBL/GenBank/DDBJ whole genome shotgun (WGS) entry which is preliminary data.</text>
</comment>
<name>A0A9X7NWX4_9MYCO</name>
<dbReference type="EMBL" id="PUEV01000106">
    <property type="protein sequence ID" value="PQM50349.1"/>
    <property type="molecule type" value="Genomic_DNA"/>
</dbReference>
<accession>A0A9X7NWX4</accession>
<keyword evidence="2" id="KW-1185">Reference proteome</keyword>